<dbReference type="AlphaFoldDB" id="A0A1H0G8G6"/>
<dbReference type="GO" id="GO:0008168">
    <property type="term" value="F:methyltransferase activity"/>
    <property type="evidence" value="ECO:0007669"/>
    <property type="project" value="UniProtKB-KW"/>
</dbReference>
<evidence type="ECO:0000259" key="6">
    <source>
        <dbReference type="Pfam" id="PF25371"/>
    </source>
</evidence>
<dbReference type="GO" id="GO:0032259">
    <property type="term" value="P:methylation"/>
    <property type="evidence" value="ECO:0007669"/>
    <property type="project" value="UniProtKB-KW"/>
</dbReference>
<dbReference type="InterPro" id="IPR029063">
    <property type="entry name" value="SAM-dependent_MTases_sf"/>
</dbReference>
<dbReference type="InterPro" id="IPR057206">
    <property type="entry name" value="DUF7884"/>
</dbReference>
<dbReference type="Gene3D" id="3.40.50.150">
    <property type="entry name" value="Vaccinia Virus protein VP39"/>
    <property type="match status" value="1"/>
</dbReference>
<reference evidence="7 8" key="1">
    <citation type="submission" date="2016-10" db="EMBL/GenBank/DDBJ databases">
        <authorList>
            <person name="de Groot N.N."/>
        </authorList>
    </citation>
    <scope>NUCLEOTIDE SEQUENCE [LARGE SCALE GENOMIC DNA]</scope>
    <source>
        <strain evidence="8">L7-484,KACC 16230,DSM 25025</strain>
    </source>
</reference>
<dbReference type="SUPFAM" id="SSF53335">
    <property type="entry name" value="S-adenosyl-L-methionine-dependent methyltransferases"/>
    <property type="match status" value="1"/>
</dbReference>
<dbReference type="STRING" id="1166073.SAMN05192530_10316"/>
<protein>
    <submittedName>
        <fullName evidence="7">Cyclopropane-fatty-acyl-phospholipid synthase</fullName>
    </submittedName>
</protein>
<dbReference type="OrthoDB" id="9782855at2"/>
<dbReference type="GO" id="GO:0008610">
    <property type="term" value="P:lipid biosynthetic process"/>
    <property type="evidence" value="ECO:0007669"/>
    <property type="project" value="InterPro"/>
</dbReference>
<dbReference type="CDD" id="cd02440">
    <property type="entry name" value="AdoMet_MTases"/>
    <property type="match status" value="1"/>
</dbReference>
<accession>A0A1H0G8G6</accession>
<evidence type="ECO:0000256" key="3">
    <source>
        <dbReference type="ARBA" id="ARBA00022679"/>
    </source>
</evidence>
<evidence type="ECO:0000256" key="1">
    <source>
        <dbReference type="ARBA" id="ARBA00010815"/>
    </source>
</evidence>
<dbReference type="PANTHER" id="PTHR43667">
    <property type="entry name" value="CYCLOPROPANE-FATTY-ACYL-PHOSPHOLIPID SYNTHASE"/>
    <property type="match status" value="1"/>
</dbReference>
<dbReference type="PANTHER" id="PTHR43667:SF1">
    <property type="entry name" value="CYCLOPROPANE-FATTY-ACYL-PHOSPHOLIPID SYNTHASE"/>
    <property type="match status" value="1"/>
</dbReference>
<evidence type="ECO:0000256" key="2">
    <source>
        <dbReference type="ARBA" id="ARBA00022603"/>
    </source>
</evidence>
<dbReference type="Pfam" id="PF02353">
    <property type="entry name" value="CMAS"/>
    <property type="match status" value="1"/>
</dbReference>
<dbReference type="InterPro" id="IPR050723">
    <property type="entry name" value="CFA/CMAS"/>
</dbReference>
<evidence type="ECO:0000313" key="8">
    <source>
        <dbReference type="Proteomes" id="UP000198793"/>
    </source>
</evidence>
<keyword evidence="2" id="KW-0489">Methyltransferase</keyword>
<dbReference type="EMBL" id="FNIT01000003">
    <property type="protein sequence ID" value="SDO03203.1"/>
    <property type="molecule type" value="Genomic_DNA"/>
</dbReference>
<dbReference type="Pfam" id="PF25371">
    <property type="entry name" value="DUF7884"/>
    <property type="match status" value="1"/>
</dbReference>
<dbReference type="InterPro" id="IPR003333">
    <property type="entry name" value="CMAS"/>
</dbReference>
<keyword evidence="3" id="KW-0808">Transferase</keyword>
<dbReference type="PIRSF" id="PIRSF003085">
    <property type="entry name" value="CMAS"/>
    <property type="match status" value="1"/>
</dbReference>
<name>A0A1H0G8G6_9HYPH</name>
<organism evidence="7 8">
    <name type="scientific">Aureimonas jatrophae</name>
    <dbReference type="NCBI Taxonomy" id="1166073"/>
    <lineage>
        <taxon>Bacteria</taxon>
        <taxon>Pseudomonadati</taxon>
        <taxon>Pseudomonadota</taxon>
        <taxon>Alphaproteobacteria</taxon>
        <taxon>Hyphomicrobiales</taxon>
        <taxon>Aurantimonadaceae</taxon>
        <taxon>Aureimonas</taxon>
    </lineage>
</organism>
<dbReference type="Proteomes" id="UP000198793">
    <property type="component" value="Unassembled WGS sequence"/>
</dbReference>
<keyword evidence="8" id="KW-1185">Reference proteome</keyword>
<proteinExistence type="inferred from homology"/>
<evidence type="ECO:0000256" key="4">
    <source>
        <dbReference type="ARBA" id="ARBA00022691"/>
    </source>
</evidence>
<feature type="domain" description="DUF7884" evidence="6">
    <location>
        <begin position="18"/>
        <end position="90"/>
    </location>
</feature>
<keyword evidence="5" id="KW-0443">Lipid metabolism</keyword>
<dbReference type="RefSeq" id="WP_090671505.1">
    <property type="nucleotide sequence ID" value="NZ_FNIT01000003.1"/>
</dbReference>
<sequence length="423" mass="48698">MYPLLSFYLKRLIRTGTLLIQTADGRQYRFGDGSPPQVELRLNSRAAERQIAHNPALKLGECYMDGEVDMMSGSIYDLIALVFENAAMTATGQPWMKAIEQVRLLYRRIVQNNVPKRSRRNVQRHYDLSADLYALFLDPDWQYSCAYFETPDQSLADAQLAKKRHIAAKLLFDRPDLATLDIGSGWGGMGLYLARECRAKVKGVTLSDEQLKRSNARAAESGLSDRVRFELEDYRHIDERFDRIVSVGMFEHVGRDFYDPFFTQAAKLLKPDGVMLLHTIGRTTAPYNTNSFIDKHIFPGGYIPSLSEVMPAIERSGLGITDIEVLRLHYAETCRDWREAFLARWSEAEALYDRRFCRMWEFYLAISEASFRWQGYVVFQIQLTHAVDTLPIRRDYMKDAEQALKQRDTRPVSQPARECVAAE</sequence>
<comment type="similarity">
    <text evidence="1">Belongs to the CFA/CMAS family.</text>
</comment>
<evidence type="ECO:0000256" key="5">
    <source>
        <dbReference type="ARBA" id="ARBA00023098"/>
    </source>
</evidence>
<keyword evidence="4" id="KW-0949">S-adenosyl-L-methionine</keyword>
<gene>
    <name evidence="7" type="ORF">SAMN05192530_10316</name>
</gene>
<evidence type="ECO:0000313" key="7">
    <source>
        <dbReference type="EMBL" id="SDO03203.1"/>
    </source>
</evidence>